<dbReference type="Gene3D" id="3.40.630.30">
    <property type="match status" value="1"/>
</dbReference>
<dbReference type="PANTHER" id="PTHR31435:SF10">
    <property type="entry name" value="BSR4717 PROTEIN"/>
    <property type="match status" value="1"/>
</dbReference>
<accession>A0AAE3JPE5</accession>
<evidence type="ECO:0000259" key="1">
    <source>
        <dbReference type="PROSITE" id="PS51729"/>
    </source>
</evidence>
<dbReference type="InterPro" id="IPR031165">
    <property type="entry name" value="GNAT_YJDJ"/>
</dbReference>
<protein>
    <submittedName>
        <fullName evidence="2">N-acetyltransferase</fullName>
    </submittedName>
</protein>
<proteinExistence type="predicted"/>
<dbReference type="Proteomes" id="UP001200642">
    <property type="component" value="Unassembled WGS sequence"/>
</dbReference>
<organism evidence="2 3">
    <name type="scientific">Cerina litoralis</name>
    <dbReference type="NCBI Taxonomy" id="2874477"/>
    <lineage>
        <taxon>Bacteria</taxon>
        <taxon>Pseudomonadati</taxon>
        <taxon>Bacteroidota</taxon>
        <taxon>Flavobacteriia</taxon>
        <taxon>Flavobacteriales</taxon>
        <taxon>Flavobacteriaceae</taxon>
        <taxon>Cerina</taxon>
    </lineage>
</organism>
<dbReference type="EMBL" id="JAIRBC010000023">
    <property type="protein sequence ID" value="MCG2462030.1"/>
    <property type="molecule type" value="Genomic_DNA"/>
</dbReference>
<feature type="domain" description="N-acetyltransferase" evidence="1">
    <location>
        <begin position="8"/>
        <end position="93"/>
    </location>
</feature>
<comment type="caution">
    <text evidence="2">The sequence shown here is derived from an EMBL/GenBank/DDBJ whole genome shotgun (WGS) entry which is preliminary data.</text>
</comment>
<dbReference type="PANTHER" id="PTHR31435">
    <property type="entry name" value="PROTEIN NATD1"/>
    <property type="match status" value="1"/>
</dbReference>
<name>A0AAE3JPE5_9FLAO</name>
<gene>
    <name evidence="2" type="ORF">K8352_14820</name>
</gene>
<dbReference type="InterPro" id="IPR045057">
    <property type="entry name" value="Gcn5-rel_NAT"/>
</dbReference>
<keyword evidence="3" id="KW-1185">Reference proteome</keyword>
<dbReference type="AlphaFoldDB" id="A0AAE3JPE5"/>
<evidence type="ECO:0000313" key="2">
    <source>
        <dbReference type="EMBL" id="MCG2462030.1"/>
    </source>
</evidence>
<dbReference type="SUPFAM" id="SSF55729">
    <property type="entry name" value="Acyl-CoA N-acyltransferases (Nat)"/>
    <property type="match status" value="1"/>
</dbReference>
<dbReference type="Pfam" id="PF14542">
    <property type="entry name" value="Acetyltransf_CG"/>
    <property type="match status" value="1"/>
</dbReference>
<sequence>MEDQYKLIDNAEAGQYEFHIDGQIAKIAYRKKDDKIYLIHTEVPKALGGRGIASSLAKKVLKDIEKNKLVLVPRCPFVLSYIKRHPEWKKLVMKGFVID</sequence>
<evidence type="ECO:0000313" key="3">
    <source>
        <dbReference type="Proteomes" id="UP001200642"/>
    </source>
</evidence>
<dbReference type="InterPro" id="IPR016181">
    <property type="entry name" value="Acyl_CoA_acyltransferase"/>
</dbReference>
<dbReference type="RefSeq" id="WP_317903171.1">
    <property type="nucleotide sequence ID" value="NZ_JAIRBC010000023.1"/>
</dbReference>
<reference evidence="2" key="1">
    <citation type="submission" date="2023-02" db="EMBL/GenBank/DDBJ databases">
        <title>Genome of Flavobacteriaceae gen. nov. sp. strain F89.</title>
        <authorList>
            <person name="Wang Y."/>
        </authorList>
    </citation>
    <scope>NUCLEOTIDE SEQUENCE</scope>
    <source>
        <strain evidence="2">F89</strain>
    </source>
</reference>
<dbReference type="PROSITE" id="PS51729">
    <property type="entry name" value="GNAT_YJDJ"/>
    <property type="match status" value="1"/>
</dbReference>